<feature type="domain" description="EamA" evidence="2">
    <location>
        <begin position="8"/>
        <end position="139"/>
    </location>
</feature>
<organism evidence="3 4">
    <name type="scientific">Gemmobacter aquaticus</name>
    <dbReference type="NCBI Taxonomy" id="490185"/>
    <lineage>
        <taxon>Bacteria</taxon>
        <taxon>Pseudomonadati</taxon>
        <taxon>Pseudomonadota</taxon>
        <taxon>Alphaproteobacteria</taxon>
        <taxon>Rhodobacterales</taxon>
        <taxon>Paracoccaceae</taxon>
        <taxon>Gemmobacter</taxon>
    </lineage>
</organism>
<evidence type="ECO:0000256" key="1">
    <source>
        <dbReference type="SAM" id="Phobius"/>
    </source>
</evidence>
<dbReference type="GO" id="GO:0016020">
    <property type="term" value="C:membrane"/>
    <property type="evidence" value="ECO:0007669"/>
    <property type="project" value="InterPro"/>
</dbReference>
<protein>
    <recommendedName>
        <fullName evidence="2">EamA domain-containing protein</fullName>
    </recommendedName>
</protein>
<accession>A0A917YGR0</accession>
<dbReference type="PANTHER" id="PTHR22911">
    <property type="entry name" value="ACYL-MALONYL CONDENSING ENZYME-RELATED"/>
    <property type="match status" value="1"/>
</dbReference>
<feature type="transmembrane region" description="Helical" evidence="1">
    <location>
        <begin position="179"/>
        <end position="199"/>
    </location>
</feature>
<dbReference type="EMBL" id="BMLP01000001">
    <property type="protein sequence ID" value="GGO25963.1"/>
    <property type="molecule type" value="Genomic_DNA"/>
</dbReference>
<keyword evidence="1" id="KW-1133">Transmembrane helix</keyword>
<feature type="transmembrane region" description="Helical" evidence="1">
    <location>
        <begin position="261"/>
        <end position="278"/>
    </location>
</feature>
<dbReference type="RefSeq" id="WP_146285600.1">
    <property type="nucleotide sequence ID" value="NZ_BMLP01000001.1"/>
</dbReference>
<evidence type="ECO:0000313" key="4">
    <source>
        <dbReference type="Proteomes" id="UP000598196"/>
    </source>
</evidence>
<feature type="transmembrane region" description="Helical" evidence="1">
    <location>
        <begin position="124"/>
        <end position="143"/>
    </location>
</feature>
<dbReference type="Gene3D" id="1.10.3730.20">
    <property type="match status" value="1"/>
</dbReference>
<feature type="transmembrane region" description="Helical" evidence="1">
    <location>
        <begin position="37"/>
        <end position="56"/>
    </location>
</feature>
<dbReference type="AlphaFoldDB" id="A0A917YGR0"/>
<proteinExistence type="predicted"/>
<feature type="transmembrane region" description="Helical" evidence="1">
    <location>
        <begin position="100"/>
        <end position="117"/>
    </location>
</feature>
<dbReference type="InterPro" id="IPR037185">
    <property type="entry name" value="EmrE-like"/>
</dbReference>
<feature type="transmembrane region" description="Helical" evidence="1">
    <location>
        <begin position="76"/>
        <end position="94"/>
    </location>
</feature>
<dbReference type="Proteomes" id="UP000598196">
    <property type="component" value="Unassembled WGS sequence"/>
</dbReference>
<comment type="caution">
    <text evidence="3">The sequence shown here is derived from an EMBL/GenBank/DDBJ whole genome shotgun (WGS) entry which is preliminary data.</text>
</comment>
<evidence type="ECO:0000313" key="3">
    <source>
        <dbReference type="EMBL" id="GGO25963.1"/>
    </source>
</evidence>
<feature type="domain" description="EamA" evidence="2">
    <location>
        <begin position="149"/>
        <end position="272"/>
    </location>
</feature>
<keyword evidence="4" id="KW-1185">Reference proteome</keyword>
<dbReference type="Pfam" id="PF00892">
    <property type="entry name" value="EamA"/>
    <property type="match status" value="2"/>
</dbReference>
<name>A0A917YGR0_9RHOB</name>
<reference evidence="3 4" key="1">
    <citation type="journal article" date="2014" name="Int. J. Syst. Evol. Microbiol.">
        <title>Complete genome sequence of Corynebacterium casei LMG S-19264T (=DSM 44701T), isolated from a smear-ripened cheese.</title>
        <authorList>
            <consortium name="US DOE Joint Genome Institute (JGI-PGF)"/>
            <person name="Walter F."/>
            <person name="Albersmeier A."/>
            <person name="Kalinowski J."/>
            <person name="Ruckert C."/>
        </authorList>
    </citation>
    <scope>NUCLEOTIDE SEQUENCE [LARGE SCALE GENOMIC DNA]</scope>
    <source>
        <strain evidence="3 4">CGMCC 1.7029</strain>
    </source>
</reference>
<feature type="transmembrane region" description="Helical" evidence="1">
    <location>
        <begin position="205"/>
        <end position="224"/>
    </location>
</feature>
<feature type="transmembrane region" description="Helical" evidence="1">
    <location>
        <begin position="236"/>
        <end position="255"/>
    </location>
</feature>
<dbReference type="InterPro" id="IPR000620">
    <property type="entry name" value="EamA_dom"/>
</dbReference>
<dbReference type="OrthoDB" id="9812899at2"/>
<dbReference type="PANTHER" id="PTHR22911:SF103">
    <property type="entry name" value="BLR2811 PROTEIN"/>
    <property type="match status" value="1"/>
</dbReference>
<dbReference type="SUPFAM" id="SSF103481">
    <property type="entry name" value="Multidrug resistance efflux transporter EmrE"/>
    <property type="match status" value="2"/>
</dbReference>
<keyword evidence="1" id="KW-0472">Membrane</keyword>
<feature type="transmembrane region" description="Helical" evidence="1">
    <location>
        <begin position="149"/>
        <end position="167"/>
    </location>
</feature>
<gene>
    <name evidence="3" type="ORF">GCM10010991_06210</name>
</gene>
<sequence length="288" mass="31071">MQGSENGRGILLVLASIAMFTLMDALAKHLSQDYPSLQVVWARYAGQTVLVSLFFLPRMGSVLRTNRPGLQLLRSLLQFGATAFFFLSLAHIGLAEATAITDVNPVLITLGAALFLGERLGPRRIAGVIMALIGAMIIIRPGMGVFQPAALLPLACATCFAGYALTTRFVGDTEAPATSLMYSAMFGTIVTSVMMIWWFEPIAVADLWGFALIGVIGTAGQFLLIRAYTIAEAGAIAPFGYVGILYATIWGIVFFDEWPDRWTIVGALVIAGAGLYVWHRETRASRTV</sequence>
<keyword evidence="1" id="KW-0812">Transmembrane</keyword>
<evidence type="ECO:0000259" key="2">
    <source>
        <dbReference type="Pfam" id="PF00892"/>
    </source>
</evidence>